<dbReference type="GO" id="GO:0006366">
    <property type="term" value="P:transcription by RNA polymerase II"/>
    <property type="evidence" value="ECO:0007669"/>
    <property type="project" value="InterPro"/>
</dbReference>
<reference evidence="7" key="1">
    <citation type="submission" date="2021-01" db="EMBL/GenBank/DDBJ databases">
        <authorList>
            <person name="Corre E."/>
            <person name="Pelletier E."/>
            <person name="Niang G."/>
            <person name="Scheremetjew M."/>
            <person name="Finn R."/>
            <person name="Kale V."/>
            <person name="Holt S."/>
            <person name="Cochrane G."/>
            <person name="Meng A."/>
            <person name="Brown T."/>
            <person name="Cohen L."/>
        </authorList>
    </citation>
    <scope>NUCLEOTIDE SEQUENCE</scope>
    <source>
        <strain evidence="7">CCMP3278</strain>
    </source>
</reference>
<dbReference type="GO" id="GO:0005634">
    <property type="term" value="C:nucleus"/>
    <property type="evidence" value="ECO:0007669"/>
    <property type="project" value="UniProtKB-SubCell"/>
</dbReference>
<dbReference type="AlphaFoldDB" id="A0A7S0ZEC8"/>
<organism evidence="7">
    <name type="scientific">Timspurckia oligopyrenoides</name>
    <dbReference type="NCBI Taxonomy" id="708627"/>
    <lineage>
        <taxon>Eukaryota</taxon>
        <taxon>Rhodophyta</taxon>
        <taxon>Bangiophyceae</taxon>
        <taxon>Porphyridiales</taxon>
        <taxon>Porphyridiaceae</taxon>
        <taxon>Timspurckia</taxon>
    </lineage>
</organism>
<dbReference type="PANTHER" id="PTHR11380">
    <property type="entry name" value="TRANSCRIPTION INITIATION FACTOR TFIID/SUPT3-RELATED"/>
    <property type="match status" value="1"/>
</dbReference>
<dbReference type="Gene3D" id="1.10.20.10">
    <property type="entry name" value="Histone, subunit A"/>
    <property type="match status" value="1"/>
</dbReference>
<evidence type="ECO:0000256" key="4">
    <source>
        <dbReference type="ARBA" id="ARBA00023242"/>
    </source>
</evidence>
<keyword evidence="3" id="KW-0804">Transcription</keyword>
<proteinExistence type="inferred from homology"/>
<dbReference type="CDD" id="cd07978">
    <property type="entry name" value="HFD_TAF13"/>
    <property type="match status" value="1"/>
</dbReference>
<comment type="similarity">
    <text evidence="5">Belongs to the TAF13 family.</text>
</comment>
<dbReference type="InterPro" id="IPR003195">
    <property type="entry name" value="TFIID_TAF13"/>
</dbReference>
<evidence type="ECO:0000256" key="5">
    <source>
        <dbReference type="ARBA" id="ARBA00038392"/>
    </source>
</evidence>
<gene>
    <name evidence="7" type="ORF">TOLI1172_LOCUS3549</name>
</gene>
<dbReference type="InterPro" id="IPR009072">
    <property type="entry name" value="Histone-fold"/>
</dbReference>
<evidence type="ECO:0000256" key="2">
    <source>
        <dbReference type="ARBA" id="ARBA00023015"/>
    </source>
</evidence>
<evidence type="ECO:0000256" key="6">
    <source>
        <dbReference type="ARBA" id="ARBA00040136"/>
    </source>
</evidence>
<keyword evidence="4" id="KW-0539">Nucleus</keyword>
<dbReference type="Pfam" id="PF02269">
    <property type="entry name" value="TFIID-18kDa"/>
    <property type="match status" value="1"/>
</dbReference>
<name>A0A7S0ZEC8_9RHOD</name>
<accession>A0A7S0ZEC8</accession>
<evidence type="ECO:0000256" key="1">
    <source>
        <dbReference type="ARBA" id="ARBA00004123"/>
    </source>
</evidence>
<dbReference type="GO" id="GO:0046982">
    <property type="term" value="F:protein heterodimerization activity"/>
    <property type="evidence" value="ECO:0007669"/>
    <property type="project" value="InterPro"/>
</dbReference>
<protein>
    <recommendedName>
        <fullName evidence="6">Transcription initiation factor TFIID subunit 13</fullName>
    </recommendedName>
</protein>
<dbReference type="PANTHER" id="PTHR11380:SF5">
    <property type="entry name" value="TRANSCRIPTION INITIATION FACTOR TFIID SUBUNIT 13"/>
    <property type="match status" value="1"/>
</dbReference>
<evidence type="ECO:0000313" key="7">
    <source>
        <dbReference type="EMBL" id="CAD8819160.1"/>
    </source>
</evidence>
<comment type="subcellular location">
    <subcellularLocation>
        <location evidence="1">Nucleus</location>
    </subcellularLocation>
</comment>
<keyword evidence="2" id="KW-0805">Transcription regulation</keyword>
<dbReference type="SUPFAM" id="SSF47113">
    <property type="entry name" value="Histone-fold"/>
    <property type="match status" value="1"/>
</dbReference>
<dbReference type="EMBL" id="HBFP01004992">
    <property type="protein sequence ID" value="CAD8819160.1"/>
    <property type="molecule type" value="Transcribed_RNA"/>
</dbReference>
<evidence type="ECO:0000256" key="3">
    <source>
        <dbReference type="ARBA" id="ARBA00023163"/>
    </source>
</evidence>
<sequence>MSGEGVNEQDGAVTRRTLPRIFGAELRQMMYGFGDVAKPLPATIELMEEMLLEYLSALISKSVEIAQSRRRDRPNISDVKFVIRKDRRRMQRVRYLLDMKAEIERVTNIKTMSSSFEDAAGMVDDGTGPPV</sequence>